<protein>
    <submittedName>
        <fullName evidence="1">DUF1697 domain-containing protein</fullName>
    </submittedName>
</protein>
<accession>A0A831TF91</accession>
<dbReference type="EMBL" id="DSIY01000153">
    <property type="protein sequence ID" value="HEG91024.1"/>
    <property type="molecule type" value="Genomic_DNA"/>
</dbReference>
<proteinExistence type="predicted"/>
<dbReference type="SUPFAM" id="SSF160379">
    <property type="entry name" value="SP0830-like"/>
    <property type="match status" value="1"/>
</dbReference>
<gene>
    <name evidence="1" type="ORF">ENP34_06245</name>
</gene>
<dbReference type="PIRSF" id="PIRSF008502">
    <property type="entry name" value="UCP008502"/>
    <property type="match status" value="1"/>
</dbReference>
<dbReference type="Gene3D" id="3.30.70.1280">
    <property type="entry name" value="SP0830-like domains"/>
    <property type="match status" value="1"/>
</dbReference>
<dbReference type="AlphaFoldDB" id="A0A831TF91"/>
<reference evidence="1" key="1">
    <citation type="journal article" date="2020" name="mSystems">
        <title>Genome- and Community-Level Interaction Insights into Carbon Utilization and Element Cycling Functions of Hydrothermarchaeota in Hydrothermal Sediment.</title>
        <authorList>
            <person name="Zhou Z."/>
            <person name="Liu Y."/>
            <person name="Xu W."/>
            <person name="Pan J."/>
            <person name="Luo Z.H."/>
            <person name="Li M."/>
        </authorList>
    </citation>
    <scope>NUCLEOTIDE SEQUENCE [LARGE SCALE GENOMIC DNA]</scope>
    <source>
        <strain evidence="1">SpSt-210</strain>
    </source>
</reference>
<dbReference type="PANTHER" id="PTHR36439:SF1">
    <property type="entry name" value="DUF1697 DOMAIN-CONTAINING PROTEIN"/>
    <property type="match status" value="1"/>
</dbReference>
<comment type="caution">
    <text evidence="1">The sequence shown here is derived from an EMBL/GenBank/DDBJ whole genome shotgun (WGS) entry which is preliminary data.</text>
</comment>
<dbReference type="Pfam" id="PF08002">
    <property type="entry name" value="DUF1697"/>
    <property type="match status" value="1"/>
</dbReference>
<name>A0A831TF91_9BACT</name>
<sequence length="182" mass="19641">MSDDRGVALIRGINVGRAKRVAMSELRALVEELGYSGVQTVLNSGNVVFTAPTVSPREAAARIEHALETQLGVPARVLALTSAELDEIIRDNPLTGIANDPSRLLVAVLADPADRARLEPLAEREWAPEALALGRRVAYLWCPEGVMASRVMEAVNRTLGDAVTTRNWATLTKLHALAMKPN</sequence>
<dbReference type="InterPro" id="IPR012545">
    <property type="entry name" value="DUF1697"/>
</dbReference>
<evidence type="ECO:0000313" key="1">
    <source>
        <dbReference type="EMBL" id="HEG91024.1"/>
    </source>
</evidence>
<organism evidence="1">
    <name type="scientific">Thermorudis peleae</name>
    <dbReference type="NCBI Taxonomy" id="1382356"/>
    <lineage>
        <taxon>Bacteria</taxon>
        <taxon>Pseudomonadati</taxon>
        <taxon>Thermomicrobiota</taxon>
        <taxon>Thermomicrobia</taxon>
        <taxon>Thermomicrobia incertae sedis</taxon>
        <taxon>Thermorudis</taxon>
    </lineage>
</organism>
<dbReference type="PANTHER" id="PTHR36439">
    <property type="entry name" value="BLL4334 PROTEIN"/>
    <property type="match status" value="1"/>
</dbReference>